<sequence length="224" mass="24896">MNISSLLLTIVGFLVVVYILSYVFNGKKTLSNFASATTELVVPPTSLPSGTTVNFTYSIWIYVDDWTYRYGQEKIIFSRGSAAGLLALSLAPTENDLHVTMAVTDDQPFDTVVPNIPIQKWTNLIVSLNTRTLDIYVNGKLVRTSVLPGMPKLDPTTDLNLTPKGGFSGYTSRFNYWSDTVNPQEAWNIYKSGPGGNMFSSFFNQYKIQFNFLKGDNVQASLTI</sequence>
<evidence type="ECO:0000256" key="1">
    <source>
        <dbReference type="SAM" id="Phobius"/>
    </source>
</evidence>
<reference evidence="2" key="1">
    <citation type="journal article" date="2020" name="Nature">
        <title>Giant virus diversity and host interactions through global metagenomics.</title>
        <authorList>
            <person name="Schulz F."/>
            <person name="Roux S."/>
            <person name="Paez-Espino D."/>
            <person name="Jungbluth S."/>
            <person name="Walsh D.A."/>
            <person name="Denef V.J."/>
            <person name="McMahon K.D."/>
            <person name="Konstantinidis K.T."/>
            <person name="Eloe-Fadrosh E.A."/>
            <person name="Kyrpides N.C."/>
            <person name="Woyke T."/>
        </authorList>
    </citation>
    <scope>NUCLEOTIDE SEQUENCE</scope>
    <source>
        <strain evidence="2">GVMAG-S-1035118-87</strain>
    </source>
</reference>
<dbReference type="InterPro" id="IPR013320">
    <property type="entry name" value="ConA-like_dom_sf"/>
</dbReference>
<dbReference type="SUPFAM" id="SSF49899">
    <property type="entry name" value="Concanavalin A-like lectins/glucanases"/>
    <property type="match status" value="1"/>
</dbReference>
<dbReference type="AlphaFoldDB" id="A0A6C0AGL2"/>
<accession>A0A6C0AGL2</accession>
<dbReference type="Gene3D" id="2.60.120.200">
    <property type="match status" value="1"/>
</dbReference>
<evidence type="ECO:0008006" key="3">
    <source>
        <dbReference type="Google" id="ProtNLM"/>
    </source>
</evidence>
<organism evidence="2">
    <name type="scientific">viral metagenome</name>
    <dbReference type="NCBI Taxonomy" id="1070528"/>
    <lineage>
        <taxon>unclassified sequences</taxon>
        <taxon>metagenomes</taxon>
        <taxon>organismal metagenomes</taxon>
    </lineage>
</organism>
<proteinExistence type="predicted"/>
<keyword evidence="1" id="KW-0812">Transmembrane</keyword>
<keyword evidence="1" id="KW-1133">Transmembrane helix</keyword>
<protein>
    <recommendedName>
        <fullName evidence="3">Lectin/glucanase superfamily protein</fullName>
    </recommendedName>
</protein>
<dbReference type="Pfam" id="PF13385">
    <property type="entry name" value="Laminin_G_3"/>
    <property type="match status" value="1"/>
</dbReference>
<keyword evidence="1" id="KW-0472">Membrane</keyword>
<evidence type="ECO:0000313" key="2">
    <source>
        <dbReference type="EMBL" id="QHS78947.1"/>
    </source>
</evidence>
<feature type="transmembrane region" description="Helical" evidence="1">
    <location>
        <begin position="6"/>
        <end position="24"/>
    </location>
</feature>
<dbReference type="EMBL" id="MN740625">
    <property type="protein sequence ID" value="QHS78947.1"/>
    <property type="molecule type" value="Genomic_DNA"/>
</dbReference>
<name>A0A6C0AGL2_9ZZZZ</name>